<feature type="region of interest" description="Disordered" evidence="1">
    <location>
        <begin position="402"/>
        <end position="438"/>
    </location>
</feature>
<evidence type="ECO:0000313" key="2">
    <source>
        <dbReference type="EMBL" id="RXW12056.1"/>
    </source>
</evidence>
<evidence type="ECO:0008006" key="4">
    <source>
        <dbReference type="Google" id="ProtNLM"/>
    </source>
</evidence>
<dbReference type="EMBL" id="SDEE01001437">
    <property type="protein sequence ID" value="RXW12056.1"/>
    <property type="molecule type" value="Genomic_DNA"/>
</dbReference>
<accession>A0A4Q2D0W2</accession>
<evidence type="ECO:0000256" key="1">
    <source>
        <dbReference type="SAM" id="MobiDB-lite"/>
    </source>
</evidence>
<reference evidence="2 3" key="1">
    <citation type="submission" date="2019-01" db="EMBL/GenBank/DDBJ databases">
        <title>Draft genome sequence of Psathyrella aberdarensis IHI B618.</title>
        <authorList>
            <person name="Buettner E."/>
            <person name="Kellner H."/>
        </authorList>
    </citation>
    <scope>NUCLEOTIDE SEQUENCE [LARGE SCALE GENOMIC DNA]</scope>
    <source>
        <strain evidence="2 3">IHI B618</strain>
    </source>
</reference>
<comment type="caution">
    <text evidence="2">The sequence shown here is derived from an EMBL/GenBank/DDBJ whole genome shotgun (WGS) entry which is preliminary data.</text>
</comment>
<feature type="compositionally biased region" description="Polar residues" evidence="1">
    <location>
        <begin position="1282"/>
        <end position="1293"/>
    </location>
</feature>
<proteinExistence type="predicted"/>
<feature type="compositionally biased region" description="Acidic residues" evidence="1">
    <location>
        <begin position="1306"/>
        <end position="1316"/>
    </location>
</feature>
<organism evidence="2 3">
    <name type="scientific">Candolleomyces aberdarensis</name>
    <dbReference type="NCBI Taxonomy" id="2316362"/>
    <lineage>
        <taxon>Eukaryota</taxon>
        <taxon>Fungi</taxon>
        <taxon>Dikarya</taxon>
        <taxon>Basidiomycota</taxon>
        <taxon>Agaricomycotina</taxon>
        <taxon>Agaricomycetes</taxon>
        <taxon>Agaricomycetidae</taxon>
        <taxon>Agaricales</taxon>
        <taxon>Agaricineae</taxon>
        <taxon>Psathyrellaceae</taxon>
        <taxon>Candolleomyces</taxon>
    </lineage>
</organism>
<dbReference type="OrthoDB" id="73076at2759"/>
<dbReference type="SUPFAM" id="SSF54001">
    <property type="entry name" value="Cysteine proteinases"/>
    <property type="match status" value="1"/>
</dbReference>
<dbReference type="STRING" id="2316362.A0A4Q2D0W2"/>
<protein>
    <recommendedName>
        <fullName evidence="4">Ubiquitin-like protease family profile domain-containing protein</fullName>
    </recommendedName>
</protein>
<feature type="region of interest" description="Disordered" evidence="1">
    <location>
        <begin position="1452"/>
        <end position="1475"/>
    </location>
</feature>
<evidence type="ECO:0000313" key="3">
    <source>
        <dbReference type="Proteomes" id="UP000290288"/>
    </source>
</evidence>
<feature type="compositionally biased region" description="Polar residues" evidence="1">
    <location>
        <begin position="1462"/>
        <end position="1475"/>
    </location>
</feature>
<sequence>MPPDSPPHTLTSWIGQGRQYKDVPEAISDEVIAWVSISSSILDNLLPGIENATISTLLSCSLPAVSQTTNFLKAESFFSHSPPNLELEDLLKQPDCSLPAPTTLTQLRAHVGQAILDGHISIRLQSVPQTGVFLPLNVLGLWQRLLEISAAQKAWKDACQWLRASPGIDDELRVRTTAILDRVPWNGKARAIADELPVALSAEFLGDGYLSSHSVNAMLYRLRARILSETNQLSTTVLVPSAELTTSLTNAMLDYPLHAQHEPQDIGQILSNHPKQYQVVTVAHSPPNHWAAILVDCRASEITVSWGDSINRKPSRKLVDGTHTWLKHHLPLRRYTLNNDLVHAKQPDGFSCGIIAINTIKHYLFDVPLWTTRTSRQLRLREFCDIFDSEYPPVPNLTPLAALPNQDCASTTNNKPSKKQRSNNAMPKPQPDVSFSNLTAKDAPSRAAVLRKAANEAIENGTYKFSATQWSNFKQKLALLDKNFEVDESEVSKMRMVRHSRCGQSIKMSGPYEVGNFKDHLKTCNKKKPTAPSAQTSTLFAMGTVSTASFSSSAATVVSHRRELKEFPCPGLTKVNDQRIPQYISRTFVSSAGGVSELTLAKKMFGVASIVNLSAEQKAILVLQQRNTHTWQLDHNGGRVFAIGTDACEKVVLAESISDIAPCGPCLQLLKIRAFLTAINRKTKNENKVFTPVKFQSWAIGQMYGNMKGLTELITEEPTSTAEALLRRFVRHFSSGKFDKQPVFMGMVEVMIETAERDANGVGLQNMKYNPAFDEWAHELCCISPSAYRSFLQHFGGRSERSFRQIRAKQPGFDEGISEQLLHRAQGYLKDYGYPLNAPLDLSVDDTKLHPALSPYFDNHKQKWFLIGSTGGSLEVPSIDIVQDLIKTASPMTASKLRLWTLNIPLPSIPPLILAAKPIPSTVNSNELAMMEKLILDLLLPAGFQIVSLGSDGSTVERDSRRATVRSGHAELVTRRIPSPEPNWPPIEVTTLQIQGLLLAVIQDAKHLRKTCQNNLMSGARTLVLGSHVVFYQHICQMAADLSSSPLYVRDVEKLDRQDDRAAARLFSSATLDYAISRFESNLGLIVYLFVFGKMVDAFQNRSLPHVERIKMLYQALFFKKLWKSFLKDCGYSEAQYFISREADDIIDIFVNGYMALLYIYRDRFQGKFPLIPWKTGSESNEHSFGFLRMMIPDFTMLDVLRLIPKLRVRLMAACKEKQSRADFQWTASGYSHFYLDSDGVDIAMLLLFLQDDEIFSAIKSRHEEARTLWSLLGYFPNLQNESVPTSQSQPTNIHPLHVNNHEDNIESDDEEESTSMDDTQSDRRELEDALKKANDYNQVIRLTVTEEAIQESNYAAAALNLADLEHLESLPEDDPDLLNQIREAVQTYLAVISAHSTAGATAVQSLLQSVIQPSPETPTSTAPALDLSSFSLPTLITIRERNQTKEAALAVHISKQDKSNADPSSQQDMNNEPQTLSERQLLARKIHGIIKMDQEQRLGSGLGRHHVVAPGNTENAREAARSTANMIITNRREKFRAIQGGADLATAKIDLITKLRVGTFGLVLVDDQLMIGEVLTLYEKGGGKCHTFLSNYGSKSRTGNSFALTGTEAQ</sequence>
<gene>
    <name evidence="2" type="ORF">EST38_g13798</name>
</gene>
<feature type="region of interest" description="Disordered" evidence="1">
    <location>
        <begin position="1282"/>
        <end position="1325"/>
    </location>
</feature>
<dbReference type="Gene3D" id="3.40.395.10">
    <property type="entry name" value="Adenoviral Proteinase, Chain A"/>
    <property type="match status" value="1"/>
</dbReference>
<keyword evidence="3" id="KW-1185">Reference proteome</keyword>
<dbReference type="Proteomes" id="UP000290288">
    <property type="component" value="Unassembled WGS sequence"/>
</dbReference>
<dbReference type="InterPro" id="IPR038765">
    <property type="entry name" value="Papain-like_cys_pep_sf"/>
</dbReference>
<name>A0A4Q2D0W2_9AGAR</name>